<dbReference type="PANTHER" id="PTHR34271">
    <property type="entry name" value="NUCLEOLAR HISTONE METHYLTRANSFERASE-RELATED PROTEIN"/>
    <property type="match status" value="1"/>
</dbReference>
<reference evidence="3" key="1">
    <citation type="submission" date="2023-02" db="EMBL/GenBank/DDBJ databases">
        <title>Genome of toxic invasive species Heracleum sosnowskyi carries increased number of genes despite the absence of recent whole-genome duplications.</title>
        <authorList>
            <person name="Schelkunov M."/>
            <person name="Shtratnikova V."/>
            <person name="Makarenko M."/>
            <person name="Klepikova A."/>
            <person name="Omelchenko D."/>
            <person name="Novikova G."/>
            <person name="Obukhova E."/>
            <person name="Bogdanov V."/>
            <person name="Penin A."/>
            <person name="Logacheva M."/>
        </authorList>
    </citation>
    <scope>NUCLEOTIDE SEQUENCE</scope>
    <source>
        <strain evidence="3">Hsosn_3</strain>
        <tissue evidence="3">Leaf</tissue>
    </source>
</reference>
<comment type="caution">
    <text evidence="3">The sequence shown here is derived from an EMBL/GenBank/DDBJ whole genome shotgun (WGS) entry which is preliminary data.</text>
</comment>
<organism evidence="3 4">
    <name type="scientific">Heracleum sosnowskyi</name>
    <dbReference type="NCBI Taxonomy" id="360622"/>
    <lineage>
        <taxon>Eukaryota</taxon>
        <taxon>Viridiplantae</taxon>
        <taxon>Streptophyta</taxon>
        <taxon>Embryophyta</taxon>
        <taxon>Tracheophyta</taxon>
        <taxon>Spermatophyta</taxon>
        <taxon>Magnoliopsida</taxon>
        <taxon>eudicotyledons</taxon>
        <taxon>Gunneridae</taxon>
        <taxon>Pentapetalae</taxon>
        <taxon>asterids</taxon>
        <taxon>campanulids</taxon>
        <taxon>Apiales</taxon>
        <taxon>Apiaceae</taxon>
        <taxon>Apioideae</taxon>
        <taxon>apioid superclade</taxon>
        <taxon>Tordylieae</taxon>
        <taxon>Tordyliinae</taxon>
        <taxon>Heracleum</taxon>
    </lineage>
</organism>
<gene>
    <name evidence="3" type="ORF">POM88_024686</name>
</gene>
<feature type="domain" description="WIYLD" evidence="2">
    <location>
        <begin position="11"/>
        <end position="71"/>
    </location>
</feature>
<dbReference type="AlphaFoldDB" id="A0AAD8MMA8"/>
<dbReference type="Gene3D" id="1.10.8.850">
    <property type="entry name" value="Histone-lysine N methyltransferase , C-terminal domain-like"/>
    <property type="match status" value="1"/>
</dbReference>
<keyword evidence="4" id="KW-1185">Reference proteome</keyword>
<dbReference type="EMBL" id="JAUIZM010000006">
    <property type="protein sequence ID" value="KAK1377942.1"/>
    <property type="molecule type" value="Genomic_DNA"/>
</dbReference>
<evidence type="ECO:0000256" key="1">
    <source>
        <dbReference type="SAM" id="MobiDB-lite"/>
    </source>
</evidence>
<proteinExistence type="predicted"/>
<protein>
    <submittedName>
        <fullName evidence="3">WIYLD domain-containing protein</fullName>
    </submittedName>
</protein>
<dbReference type="InterPro" id="IPR018848">
    <property type="entry name" value="WIYLD_domain"/>
</dbReference>
<dbReference type="Pfam" id="PF10440">
    <property type="entry name" value="WIYLD"/>
    <property type="match status" value="1"/>
</dbReference>
<dbReference type="Proteomes" id="UP001237642">
    <property type="component" value="Unassembled WGS sequence"/>
</dbReference>
<dbReference type="PANTHER" id="PTHR34271:SF1">
    <property type="entry name" value="NUCLEOLAR HISTONE METHYLTRANSFERASE-RELATED PROTEIN"/>
    <property type="match status" value="1"/>
</dbReference>
<feature type="region of interest" description="Disordered" evidence="1">
    <location>
        <begin position="72"/>
        <end position="137"/>
    </location>
</feature>
<accession>A0AAD8MMA8</accession>
<evidence type="ECO:0000313" key="3">
    <source>
        <dbReference type="EMBL" id="KAK1377942.1"/>
    </source>
</evidence>
<dbReference type="InterPro" id="IPR043017">
    <property type="entry name" value="WIYLD_dom_sf"/>
</dbReference>
<sequence>MASRARGRPKKARETRMDAAVDAMKEMGFEEKLIKSTVKELLKVYGGSEAWPLIEDGHYNQLFEMLLEKNKEKQGGVEQITSKNGEGGSQLDQPEQALVLEQNPDATPEGNSEPLNDAEPPFSDVTDNASGNDNIGMEEFGGADVLVAGMEESGGADVNLDVHAMNPNGDLDVNSILPLAVLPPRPPVGTIPNPRRKPCYGWVSDEDEESDDIVYVPARLPQQPRRKTRWDIAPDEI</sequence>
<reference evidence="3" key="2">
    <citation type="submission" date="2023-05" db="EMBL/GenBank/DDBJ databases">
        <authorList>
            <person name="Schelkunov M.I."/>
        </authorList>
    </citation>
    <scope>NUCLEOTIDE SEQUENCE</scope>
    <source>
        <strain evidence="3">Hsosn_3</strain>
        <tissue evidence="3">Leaf</tissue>
    </source>
</reference>
<evidence type="ECO:0000313" key="4">
    <source>
        <dbReference type="Proteomes" id="UP001237642"/>
    </source>
</evidence>
<name>A0AAD8MMA8_9APIA</name>
<evidence type="ECO:0000259" key="2">
    <source>
        <dbReference type="Pfam" id="PF10440"/>
    </source>
</evidence>